<evidence type="ECO:0000313" key="2">
    <source>
        <dbReference type="Proteomes" id="UP001165586"/>
    </source>
</evidence>
<sequence>MSTNVRHIRCTPEHLFEVLADGWLFPVWVVGASRMRDVNEAWPHVGSQLHHSFGVSPLLINDTTTVLEWNPPHRMVVQPAGWPLGETRVVIDVKARAEGCLVRLRELAVRGPGTFVPRGVMDVPMYIRNVETLKRLGYLPSIRR</sequence>
<dbReference type="InterPro" id="IPR023393">
    <property type="entry name" value="START-like_dom_sf"/>
</dbReference>
<comment type="caution">
    <text evidence="1">The sequence shown here is derived from an EMBL/GenBank/DDBJ whole genome shotgun (WGS) entry which is preliminary data.</text>
</comment>
<dbReference type="Gene3D" id="3.30.530.20">
    <property type="match status" value="1"/>
</dbReference>
<dbReference type="SUPFAM" id="SSF55961">
    <property type="entry name" value="Bet v1-like"/>
    <property type="match status" value="1"/>
</dbReference>
<evidence type="ECO:0000313" key="1">
    <source>
        <dbReference type="EMBL" id="MCS5732455.1"/>
    </source>
</evidence>
<name>A0ABT2GWW3_9MICO</name>
<reference evidence="1" key="1">
    <citation type="submission" date="2022-08" db="EMBL/GenBank/DDBJ databases">
        <authorList>
            <person name="Deng Y."/>
            <person name="Han X.-F."/>
            <person name="Zhang Y.-Q."/>
        </authorList>
    </citation>
    <scope>NUCLEOTIDE SEQUENCE</scope>
    <source>
        <strain evidence="1">CPCC 203386</strain>
    </source>
</reference>
<dbReference type="EMBL" id="JANLCJ010000001">
    <property type="protein sequence ID" value="MCS5732455.1"/>
    <property type="molecule type" value="Genomic_DNA"/>
</dbReference>
<protein>
    <submittedName>
        <fullName evidence="1">SRPBCC family protein</fullName>
    </submittedName>
</protein>
<organism evidence="1 2">
    <name type="scientific">Herbiconiux daphne</name>
    <dbReference type="NCBI Taxonomy" id="2970914"/>
    <lineage>
        <taxon>Bacteria</taxon>
        <taxon>Bacillati</taxon>
        <taxon>Actinomycetota</taxon>
        <taxon>Actinomycetes</taxon>
        <taxon>Micrococcales</taxon>
        <taxon>Microbacteriaceae</taxon>
        <taxon>Herbiconiux</taxon>
    </lineage>
</organism>
<keyword evidence="2" id="KW-1185">Reference proteome</keyword>
<proteinExistence type="predicted"/>
<dbReference type="Proteomes" id="UP001165586">
    <property type="component" value="Unassembled WGS sequence"/>
</dbReference>
<accession>A0ABT2GWW3</accession>
<gene>
    <name evidence="1" type="ORF">N1032_01685</name>
</gene>
<dbReference type="CDD" id="cd07812">
    <property type="entry name" value="SRPBCC"/>
    <property type="match status" value="1"/>
</dbReference>